<dbReference type="InterPro" id="IPR017853">
    <property type="entry name" value="GH"/>
</dbReference>
<dbReference type="AlphaFoldDB" id="A0AAU0Q252"/>
<accession>A0AAU0Q252</accession>
<dbReference type="EMBL" id="CP137757">
    <property type="protein sequence ID" value="WPF25397.1"/>
    <property type="molecule type" value="Genomic_DNA"/>
</dbReference>
<comment type="similarity">
    <text evidence="1">Belongs to the glycosyl hydrolase 25 family.</text>
</comment>
<dbReference type="PROSITE" id="PS51904">
    <property type="entry name" value="GLYCOSYL_HYDROL_F25_2"/>
    <property type="match status" value="1"/>
</dbReference>
<keyword evidence="3" id="KW-1185">Reference proteome</keyword>
<organism evidence="2 3">
    <name type="scientific">Corynebacterium pseudokroppenstedtii</name>
    <dbReference type="NCBI Taxonomy" id="2804917"/>
    <lineage>
        <taxon>Bacteria</taxon>
        <taxon>Bacillati</taxon>
        <taxon>Actinomycetota</taxon>
        <taxon>Actinomycetes</taxon>
        <taxon>Mycobacteriales</taxon>
        <taxon>Corynebacteriaceae</taxon>
        <taxon>Corynebacterium</taxon>
    </lineage>
</organism>
<sequence>MPLYGLDVSEHQNGMYLHRAQAEGYDFVIIRLCDGTYRDKVFGSHLQDAENAGLITSAYWYLRAPSEGSTIAQQVDVIDQQMGGRRDLGVWIDVESVSRNHQLLLTGDDVWAAKRELESRGYYVPGIYSGAWYWENMPGGEPSMDGLGALWVSNYGSNGYGTAAQLYPGDTDRRWNYPLGNHAPDILQYGSNCYAAGYPGVVDVNAYRGSHDELRHLFTGN</sequence>
<reference evidence="2 3" key="1">
    <citation type="submission" date="2023-10" db="EMBL/GenBank/DDBJ databases">
        <title>complete genome sequence of Corynebacterium pseudokroppenstedtii P15-C1.</title>
        <authorList>
            <person name="Bruggemann H."/>
            <person name="Poehlein A."/>
        </authorList>
    </citation>
    <scope>NUCLEOTIDE SEQUENCE [LARGE SCALE GENOMIC DNA]</scope>
    <source>
        <strain evidence="2 3">P15_C1</strain>
    </source>
</reference>
<gene>
    <name evidence="2" type="ORF">Q0N40_02275</name>
</gene>
<dbReference type="SUPFAM" id="SSF51445">
    <property type="entry name" value="(Trans)glycosidases"/>
    <property type="match status" value="1"/>
</dbReference>
<dbReference type="PANTHER" id="PTHR34135">
    <property type="entry name" value="LYSOZYME"/>
    <property type="match status" value="1"/>
</dbReference>
<dbReference type="PANTHER" id="PTHR34135:SF2">
    <property type="entry name" value="LYSOZYME"/>
    <property type="match status" value="1"/>
</dbReference>
<name>A0AAU0Q252_9CORY</name>
<dbReference type="GO" id="GO:0009253">
    <property type="term" value="P:peptidoglycan catabolic process"/>
    <property type="evidence" value="ECO:0007669"/>
    <property type="project" value="InterPro"/>
</dbReference>
<protein>
    <submittedName>
        <fullName evidence="2">GH25 family lysozyme</fullName>
    </submittedName>
</protein>
<evidence type="ECO:0000256" key="1">
    <source>
        <dbReference type="ARBA" id="ARBA00010646"/>
    </source>
</evidence>
<evidence type="ECO:0000313" key="3">
    <source>
        <dbReference type="Proteomes" id="UP001174314"/>
    </source>
</evidence>
<proteinExistence type="inferred from homology"/>
<evidence type="ECO:0000313" key="2">
    <source>
        <dbReference type="EMBL" id="WPF25397.1"/>
    </source>
</evidence>
<dbReference type="InterPro" id="IPR002053">
    <property type="entry name" value="Glyco_hydro_25"/>
</dbReference>
<dbReference type="GO" id="GO:0003796">
    <property type="term" value="F:lysozyme activity"/>
    <property type="evidence" value="ECO:0007669"/>
    <property type="project" value="InterPro"/>
</dbReference>
<dbReference type="GO" id="GO:0016052">
    <property type="term" value="P:carbohydrate catabolic process"/>
    <property type="evidence" value="ECO:0007669"/>
    <property type="project" value="TreeGrafter"/>
</dbReference>
<dbReference type="Proteomes" id="UP001174314">
    <property type="component" value="Chromosome"/>
</dbReference>
<dbReference type="Gene3D" id="3.20.20.80">
    <property type="entry name" value="Glycosidases"/>
    <property type="match status" value="1"/>
</dbReference>
<dbReference type="KEGG" id="cpsk:Q0N40_02275"/>
<dbReference type="Pfam" id="PF01183">
    <property type="entry name" value="Glyco_hydro_25"/>
    <property type="match status" value="1"/>
</dbReference>
<dbReference type="GO" id="GO:0016998">
    <property type="term" value="P:cell wall macromolecule catabolic process"/>
    <property type="evidence" value="ECO:0007669"/>
    <property type="project" value="InterPro"/>
</dbReference>
<dbReference type="RefSeq" id="WP_204088081.1">
    <property type="nucleotide sequence ID" value="NZ_CP137757.1"/>
</dbReference>